<dbReference type="EMBL" id="JALNMJ010000022">
    <property type="protein sequence ID" value="MCK7615219.1"/>
    <property type="molecule type" value="Genomic_DNA"/>
</dbReference>
<sequence>MTGNANAALISEFEILNAKVEMQSLAVGLLASRLLTNKGDKEGFAATLQAKIDVETLDPNEDARAERLDGFTTAMDEILEIMSSAAPSDQSRAP</sequence>
<evidence type="ECO:0000313" key="2">
    <source>
        <dbReference type="Proteomes" id="UP001431221"/>
    </source>
</evidence>
<proteinExistence type="predicted"/>
<protein>
    <submittedName>
        <fullName evidence="1">Uncharacterized protein</fullName>
    </submittedName>
</protein>
<organism evidence="1 2">
    <name type="scientific">Roseibium sediminicola</name>
    <dbReference type="NCBI Taxonomy" id="2933272"/>
    <lineage>
        <taxon>Bacteria</taxon>
        <taxon>Pseudomonadati</taxon>
        <taxon>Pseudomonadota</taxon>
        <taxon>Alphaproteobacteria</taxon>
        <taxon>Hyphomicrobiales</taxon>
        <taxon>Stappiaceae</taxon>
        <taxon>Roseibium</taxon>
    </lineage>
</organism>
<comment type="caution">
    <text evidence="1">The sequence shown here is derived from an EMBL/GenBank/DDBJ whole genome shotgun (WGS) entry which is preliminary data.</text>
</comment>
<reference evidence="1" key="1">
    <citation type="submission" date="2022-04" db="EMBL/GenBank/DDBJ databases">
        <title>Roseibium sp. CAU 1639 isolated from mud.</title>
        <authorList>
            <person name="Kim W."/>
        </authorList>
    </citation>
    <scope>NUCLEOTIDE SEQUENCE</scope>
    <source>
        <strain evidence="1">CAU 1639</strain>
    </source>
</reference>
<gene>
    <name evidence="1" type="ORF">M0H32_23890</name>
</gene>
<accession>A0ABT0H0J7</accession>
<dbReference type="RefSeq" id="WP_248158307.1">
    <property type="nucleotide sequence ID" value="NZ_JALNMJ010000022.1"/>
</dbReference>
<evidence type="ECO:0000313" key="1">
    <source>
        <dbReference type="EMBL" id="MCK7615219.1"/>
    </source>
</evidence>
<keyword evidence="2" id="KW-1185">Reference proteome</keyword>
<dbReference type="Proteomes" id="UP001431221">
    <property type="component" value="Unassembled WGS sequence"/>
</dbReference>
<name>A0ABT0H0J7_9HYPH</name>